<gene>
    <name evidence="6" type="ORF">DICPUDRAFT_153006</name>
</gene>
<keyword evidence="5" id="KW-0175">Coiled coil</keyword>
<evidence type="ECO:0000256" key="1">
    <source>
        <dbReference type="ARBA" id="ARBA00004496"/>
    </source>
</evidence>
<dbReference type="EMBL" id="GL871085">
    <property type="protein sequence ID" value="EGC34732.1"/>
    <property type="molecule type" value="Genomic_DNA"/>
</dbReference>
<keyword evidence="4" id="KW-0009">Actin-binding</keyword>
<dbReference type="InterPro" id="IPR036723">
    <property type="entry name" value="Alpha-catenin/vinculin-like_sf"/>
</dbReference>
<dbReference type="Pfam" id="PF01044">
    <property type="entry name" value="Vinculin"/>
    <property type="match status" value="1"/>
</dbReference>
<organism evidence="6 7">
    <name type="scientific">Dictyostelium purpureum</name>
    <name type="common">Slime mold</name>
    <dbReference type="NCBI Taxonomy" id="5786"/>
    <lineage>
        <taxon>Eukaryota</taxon>
        <taxon>Amoebozoa</taxon>
        <taxon>Evosea</taxon>
        <taxon>Eumycetozoa</taxon>
        <taxon>Dictyostelia</taxon>
        <taxon>Dictyosteliales</taxon>
        <taxon>Dictyosteliaceae</taxon>
        <taxon>Dictyostelium</taxon>
    </lineage>
</organism>
<evidence type="ECO:0000256" key="4">
    <source>
        <dbReference type="ARBA" id="ARBA00023203"/>
    </source>
</evidence>
<dbReference type="VEuPathDB" id="AmoebaDB:DICPUDRAFT_153006"/>
<evidence type="ECO:0000256" key="3">
    <source>
        <dbReference type="ARBA" id="ARBA00022490"/>
    </source>
</evidence>
<dbReference type="GO" id="GO:0005886">
    <property type="term" value="C:plasma membrane"/>
    <property type="evidence" value="ECO:0000318"/>
    <property type="project" value="GO_Central"/>
</dbReference>
<comment type="similarity">
    <text evidence="2">Belongs to the vinculin/alpha-catenin family.</text>
</comment>
<dbReference type="GO" id="GO:0005912">
    <property type="term" value="C:adherens junction"/>
    <property type="evidence" value="ECO:0000318"/>
    <property type="project" value="GO_Central"/>
</dbReference>
<dbReference type="Gene3D" id="1.20.120.230">
    <property type="entry name" value="Alpha-catenin/vinculin-like"/>
    <property type="match status" value="3"/>
</dbReference>
<dbReference type="SUPFAM" id="SSF47220">
    <property type="entry name" value="alpha-catenin/vinculin-like"/>
    <property type="match status" value="4"/>
</dbReference>
<feature type="coiled-coil region" evidence="5">
    <location>
        <begin position="1589"/>
        <end position="1635"/>
    </location>
</feature>
<dbReference type="FunCoup" id="F0ZMU2">
    <property type="interactions" value="3"/>
</dbReference>
<evidence type="ECO:0000313" key="7">
    <source>
        <dbReference type="Proteomes" id="UP000001064"/>
    </source>
</evidence>
<dbReference type="RefSeq" id="XP_003288732.1">
    <property type="nucleotide sequence ID" value="XM_003288684.1"/>
</dbReference>
<evidence type="ECO:0000313" key="6">
    <source>
        <dbReference type="EMBL" id="EGC34732.1"/>
    </source>
</evidence>
<evidence type="ECO:0008006" key="8">
    <source>
        <dbReference type="Google" id="ProtNLM"/>
    </source>
</evidence>
<dbReference type="GO" id="GO:0005856">
    <property type="term" value="C:cytoskeleton"/>
    <property type="evidence" value="ECO:0000318"/>
    <property type="project" value="GO_Central"/>
</dbReference>
<dbReference type="GO" id="GO:0005737">
    <property type="term" value="C:cytoplasm"/>
    <property type="evidence" value="ECO:0000318"/>
    <property type="project" value="GO_Central"/>
</dbReference>
<dbReference type="Proteomes" id="UP000001064">
    <property type="component" value="Unassembled WGS sequence"/>
</dbReference>
<dbReference type="GO" id="GO:0007155">
    <property type="term" value="P:cell adhesion"/>
    <property type="evidence" value="ECO:0000318"/>
    <property type="project" value="GO_Central"/>
</dbReference>
<dbReference type="InterPro" id="IPR006077">
    <property type="entry name" value="Vinculin/catenin"/>
</dbReference>
<reference evidence="7" key="1">
    <citation type="journal article" date="2011" name="Genome Biol.">
        <title>Comparative genomics of the social amoebae Dictyostelium discoideum and Dictyostelium purpureum.</title>
        <authorList>
            <consortium name="US DOE Joint Genome Institute (JGI-PGF)"/>
            <person name="Sucgang R."/>
            <person name="Kuo A."/>
            <person name="Tian X."/>
            <person name="Salerno W."/>
            <person name="Parikh A."/>
            <person name="Feasley C.L."/>
            <person name="Dalin E."/>
            <person name="Tu H."/>
            <person name="Huang E."/>
            <person name="Barry K."/>
            <person name="Lindquist E."/>
            <person name="Shapiro H."/>
            <person name="Bruce D."/>
            <person name="Schmutz J."/>
            <person name="Salamov A."/>
            <person name="Fey P."/>
            <person name="Gaudet P."/>
            <person name="Anjard C."/>
            <person name="Babu M.M."/>
            <person name="Basu S."/>
            <person name="Bushmanova Y."/>
            <person name="van der Wel H."/>
            <person name="Katoh-Kurasawa M."/>
            <person name="Dinh C."/>
            <person name="Coutinho P.M."/>
            <person name="Saito T."/>
            <person name="Elias M."/>
            <person name="Schaap P."/>
            <person name="Kay R.R."/>
            <person name="Henrissat B."/>
            <person name="Eichinger L."/>
            <person name="Rivero F."/>
            <person name="Putnam N.H."/>
            <person name="West C.M."/>
            <person name="Loomis W.F."/>
            <person name="Chisholm R.L."/>
            <person name="Shaulsky G."/>
            <person name="Strassmann J.E."/>
            <person name="Queller D.C."/>
            <person name="Kuspa A."/>
            <person name="Grigoriev I.V."/>
        </authorList>
    </citation>
    <scope>NUCLEOTIDE SEQUENCE [LARGE SCALE GENOMIC DNA]</scope>
    <source>
        <strain evidence="7">QSDP1</strain>
    </source>
</reference>
<dbReference type="PANTHER" id="PTHR46180">
    <property type="entry name" value="VINCULIN"/>
    <property type="match status" value="1"/>
</dbReference>
<protein>
    <recommendedName>
        <fullName evidence="8">Actin binding protein</fullName>
    </recommendedName>
</protein>
<name>F0ZMU2_DICPU</name>
<keyword evidence="7" id="KW-1185">Reference proteome</keyword>
<dbReference type="InterPro" id="IPR017997">
    <property type="entry name" value="Vinculin"/>
</dbReference>
<dbReference type="GO" id="GO:0044291">
    <property type="term" value="C:cell-cell contact zone"/>
    <property type="evidence" value="ECO:0000318"/>
    <property type="project" value="GO_Central"/>
</dbReference>
<comment type="subcellular location">
    <subcellularLocation>
        <location evidence="1">Cytoplasm</location>
    </subcellularLocation>
</comment>
<keyword evidence="3" id="KW-0963">Cytoplasm</keyword>
<evidence type="ECO:0000256" key="2">
    <source>
        <dbReference type="ARBA" id="ARBA00008376"/>
    </source>
</evidence>
<dbReference type="InParanoid" id="F0ZMU2"/>
<dbReference type="GO" id="GO:0051015">
    <property type="term" value="F:actin filament binding"/>
    <property type="evidence" value="ECO:0007669"/>
    <property type="project" value="InterPro"/>
</dbReference>
<proteinExistence type="inferred from homology"/>
<dbReference type="OrthoDB" id="29742at2759"/>
<dbReference type="GO" id="GO:0045294">
    <property type="term" value="F:alpha-catenin binding"/>
    <property type="evidence" value="ECO:0000318"/>
    <property type="project" value="GO_Central"/>
</dbReference>
<dbReference type="eggNOG" id="KOG3681">
    <property type="taxonomic scope" value="Eukaryota"/>
</dbReference>
<dbReference type="KEGG" id="dpp:DICPUDRAFT_153006"/>
<dbReference type="GeneID" id="10499272"/>
<dbReference type="GO" id="GO:0005925">
    <property type="term" value="C:focal adhesion"/>
    <property type="evidence" value="ECO:0000318"/>
    <property type="project" value="GO_Central"/>
</dbReference>
<dbReference type="OMA" id="TVQLKII"/>
<dbReference type="Gene3D" id="1.20.120.810">
    <property type="entry name" value="Vinculin, Vh2 four-helix bundle"/>
    <property type="match status" value="1"/>
</dbReference>
<feature type="coiled-coil region" evidence="5">
    <location>
        <begin position="963"/>
        <end position="1019"/>
    </location>
</feature>
<evidence type="ECO:0000256" key="5">
    <source>
        <dbReference type="SAM" id="Coils"/>
    </source>
</evidence>
<accession>F0ZMU2</accession>
<dbReference type="STRING" id="5786.F0ZMU2"/>
<dbReference type="GO" id="GO:0008013">
    <property type="term" value="F:beta-catenin binding"/>
    <property type="evidence" value="ECO:0000318"/>
    <property type="project" value="GO_Central"/>
</dbReference>
<feature type="coiled-coil region" evidence="5">
    <location>
        <begin position="1249"/>
        <end position="1283"/>
    </location>
</feature>
<sequence length="1774" mass="194981">MEQLLEAISDAVSSMVLYSVEADESNAAIPNILPGAQGVKSTVDYLVDLAAKSALLWDNFNQPDMKIKMVNTCDQIREATAFLLEAATILSNMPFNKPAKKTLLKGAKGIMEHMVVLLQQADLYEVTRLIRAARRTESKLKIFIGLDPGETFFATAAQDFVTSTVDVGKIVTKRINEIDDYALKKRFEEANNSLKVEVPVVLQHFAYYQRDGNDKHSFNEGHKVANTIFAIIDEIITVARLSAKSPFDLSMIQGLDLRDEDDLKDANILIAQEKQKLLSAIEAGDGKEASRALKAIKKGLNDQIVISKALAKATDNPLEKKRLEDAARHAKYVLDDLIEHFGKAVEELLAKPDNSILLNRLKANLDTIMDASDQMVTSSARLSSNDVADATKILEDLIEKIKGNISKSEFDRLKSNVPMLKPAFNEIVDIVDGIAASTEDETIKHTLEYASREARHRGSLIIGKLEDLRPQLESDPNNRDISNEMYALLTQLDQISKDLLKTVSLGTSTQVYENHKIIEENLAKLKQAALAGDKKEMQNALRLIRKAMNDQLNIARSIERVTEDQHMKEALQAAILKAEEELDDMIKNLYTAAQLVVEDTTNPKAIALLDEAIADIDALNATFLGAVSRDIMSNNTRELESNLAGLVQSIKTGDQQKTVQVLKGIIEDIKKQGLVAELASTYVSSSGDEHRAQRIKDRAVDLTNTGPDLVKAVKANLVEMNPDNLAALAQSIGAIREANKDLNNAVFLTTEEELLENSSKIDQEMRRIQTNLENGKPVTIQEVNSLMRKMNNHIRLAHQHAQSIKDPNSKKNLLDSTERLNQLVSSLVGACKKSIENPNDQDAKKQVQSLLDQAIKANLDLIGNNFSTAEELVYGAPVLLKLIGRLEDALMSGDLEEVKRCFKDLNEELSRQLFLARIAESSITDPERKKLLQEAIADLELLQNQLYPSVMEFIANPNSLESREKLQALLRKLKNEVEHVSSISSTSPSEHLESKSYAVANELNKVEKALVKNNSAEANDSVQKAINGIKQQIQLSKHIAEHTDNIAQKRAIIELSDKLEKQSLVLQQAVKESIANPNSATHKAKVAEAAQATRVLMAQLIAASSNKVPEEQVIATANSIKRDLDNLSSSLASGKDVDKAIKELKSAEIKQKVELLKAYAAKVQNPHTKKQINNAIKDLEKNINDSVQFIETKVGDKPITAEQSKQLKQLINSSSLSANQVISASTGSNEDRILSQAVKINETLDRVSASSKKGNKAEVESNLKELREEIGDTIQLVKQAAEQSKDPHKKVALNEVAEKLKTISQPITNAANNAASKPNDATAQAQLNEVINQTKELLAKAVGNSSNSEDPSNHLNQVLLKATNDINRVNGAIESGDQNSIGEATTNLKDTENRLKILAKSLPSGTPENDKIRAHVNSLANQTIPTIVNNSNTLLVQPKDTAAKQNATAQYKKALEDVGTTISLINKAPEDKIIANGTSIHRDSEQLINGAKSSDKQQVQGNVDTVYKTASEQSVLARALAAQTENQNRKQELINRANEIDKLLPQLDAANKSIQSGGDKIDKSNLDKLEKVTNDIKSSNQKIVGEAINEKLEKEHKEREAREAAFKAEQERIQREKEEREKAQQDEVMAAAQKIAERTKDLNKDSTPEGKLYSTAQGIAGIMRDLSTAASTNDKKGMIQCSKLLAEQVNIYLAQAKETAAKCTDPKLKEQIITAAQAAKNFTVQLKIIAAVKAASEDDDANTNKQQLVKCSKGLAKAVVQTINAVEIGQIRVR</sequence>